<evidence type="ECO:0000313" key="2">
    <source>
        <dbReference type="Proteomes" id="UP000242616"/>
    </source>
</evidence>
<organism evidence="1 2">
    <name type="scientific">Thermosipho affectus</name>
    <dbReference type="NCBI Taxonomy" id="660294"/>
    <lineage>
        <taxon>Bacteria</taxon>
        <taxon>Thermotogati</taxon>
        <taxon>Thermotogota</taxon>
        <taxon>Thermotogae</taxon>
        <taxon>Thermotogales</taxon>
        <taxon>Fervidobacteriaceae</taxon>
        <taxon>Thermosipho</taxon>
    </lineage>
</organism>
<protein>
    <submittedName>
        <fullName evidence="1">Uncharacterized protein</fullName>
    </submittedName>
</protein>
<gene>
    <name evidence="1" type="ORF">XJ44_02490</name>
</gene>
<reference evidence="1 2" key="1">
    <citation type="submission" date="2015-06" db="EMBL/GenBank/DDBJ databases">
        <title>Genome sequencing of Thermotogales isolates from hydrothermal vents.</title>
        <authorList>
            <person name="Haverkamp T.H."/>
            <person name="Kublanov I.V."/>
            <person name="Nesbo C.L."/>
        </authorList>
    </citation>
    <scope>NUCLEOTIDE SEQUENCE [LARGE SCALE GENOMIC DNA]</scope>
    <source>
        <strain evidence="2">ik275mar</strain>
    </source>
</reference>
<comment type="caution">
    <text evidence="1">The sequence shown here is derived from an EMBL/GenBank/DDBJ whole genome shotgun (WGS) entry which is preliminary data.</text>
</comment>
<dbReference type="RefSeq" id="WP_075665489.1">
    <property type="nucleotide sequence ID" value="NZ_LBFC01000007.1"/>
</dbReference>
<evidence type="ECO:0000313" key="1">
    <source>
        <dbReference type="EMBL" id="ONN27620.1"/>
    </source>
</evidence>
<dbReference type="EMBL" id="LBFC01000007">
    <property type="protein sequence ID" value="ONN27620.1"/>
    <property type="molecule type" value="Genomic_DNA"/>
</dbReference>
<dbReference type="InterPro" id="IPR032606">
    <property type="entry name" value="DUF4895"/>
</dbReference>
<name>A0ABX3IIH2_9BACT</name>
<sequence>MVYFGPEKLRPLMNEVFSLLEKDKNVLMDFLYKFEDVLDVFHKHLILVTVGSNGIFFLNAGYNPDGKFFFGVSLSNPFLRTPSLYKMEYFNEDFENLYINSFSTRKIPFMTAGILKFPIMTHFLALGGEKSLISKELFSEEVSGKSWLNFSKKVDDKTYDELLALNGKNYYFLKTFLTDDGVYFVGIGEGEHKNLYAEFFSFLRNKYKFQPGKYFPISDMKDKVIGMFKVDLEDLKEKWRYVESFVDDFEKFRGFVKDLGG</sequence>
<dbReference type="Proteomes" id="UP000242616">
    <property type="component" value="Unassembled WGS sequence"/>
</dbReference>
<dbReference type="Pfam" id="PF16236">
    <property type="entry name" value="DUF4895"/>
    <property type="match status" value="1"/>
</dbReference>
<proteinExistence type="predicted"/>
<accession>A0ABX3IIH2</accession>
<keyword evidence="2" id="KW-1185">Reference proteome</keyword>